<comment type="similarity">
    <text evidence="1">Belongs to the CAF1 family.</text>
</comment>
<evidence type="ECO:0000256" key="2">
    <source>
        <dbReference type="SAM" id="MobiDB-lite"/>
    </source>
</evidence>
<dbReference type="Pfam" id="PF04857">
    <property type="entry name" value="CAF1"/>
    <property type="match status" value="1"/>
</dbReference>
<dbReference type="Proteomes" id="UP001303115">
    <property type="component" value="Unassembled WGS sequence"/>
</dbReference>
<keyword evidence="4" id="KW-1185">Reference proteome</keyword>
<dbReference type="GO" id="GO:0000175">
    <property type="term" value="F:3'-5'-RNA exonuclease activity"/>
    <property type="evidence" value="ECO:0007669"/>
    <property type="project" value="TreeGrafter"/>
</dbReference>
<reference evidence="4" key="1">
    <citation type="journal article" date="2023" name="Mol. Phylogenet. Evol.">
        <title>Genome-scale phylogeny and comparative genomics of the fungal order Sordariales.</title>
        <authorList>
            <person name="Hensen N."/>
            <person name="Bonometti L."/>
            <person name="Westerberg I."/>
            <person name="Brannstrom I.O."/>
            <person name="Guillou S."/>
            <person name="Cros-Aarteil S."/>
            <person name="Calhoun S."/>
            <person name="Haridas S."/>
            <person name="Kuo A."/>
            <person name="Mondo S."/>
            <person name="Pangilinan J."/>
            <person name="Riley R."/>
            <person name="LaButti K."/>
            <person name="Andreopoulos B."/>
            <person name="Lipzen A."/>
            <person name="Chen C."/>
            <person name="Yan M."/>
            <person name="Daum C."/>
            <person name="Ng V."/>
            <person name="Clum A."/>
            <person name="Steindorff A."/>
            <person name="Ohm R.A."/>
            <person name="Martin F."/>
            <person name="Silar P."/>
            <person name="Natvig D.O."/>
            <person name="Lalanne C."/>
            <person name="Gautier V."/>
            <person name="Ament-Velasquez S.L."/>
            <person name="Kruys A."/>
            <person name="Hutchinson M.I."/>
            <person name="Powell A.J."/>
            <person name="Barry K."/>
            <person name="Miller A.N."/>
            <person name="Grigoriev I.V."/>
            <person name="Debuchy R."/>
            <person name="Gladieux P."/>
            <person name="Hiltunen Thoren M."/>
            <person name="Johannesson H."/>
        </authorList>
    </citation>
    <scope>NUCLEOTIDE SEQUENCE [LARGE SCALE GENOMIC DNA]</scope>
    <source>
        <strain evidence="4">CBS 284.82</strain>
    </source>
</reference>
<dbReference type="GO" id="GO:0003723">
    <property type="term" value="F:RNA binding"/>
    <property type="evidence" value="ECO:0007669"/>
    <property type="project" value="TreeGrafter"/>
</dbReference>
<dbReference type="Gene3D" id="3.30.420.10">
    <property type="entry name" value="Ribonuclease H-like superfamily/Ribonuclease H"/>
    <property type="match status" value="2"/>
</dbReference>
<dbReference type="GO" id="GO:0005634">
    <property type="term" value="C:nucleus"/>
    <property type="evidence" value="ECO:0007669"/>
    <property type="project" value="TreeGrafter"/>
</dbReference>
<accession>A0AAN6SWF3</accession>
<evidence type="ECO:0000313" key="3">
    <source>
        <dbReference type="EMBL" id="KAK4044601.1"/>
    </source>
</evidence>
<protein>
    <submittedName>
        <fullName evidence="3">Ribonuclease H-like domain-containing protein</fullName>
    </submittedName>
</protein>
<comment type="caution">
    <text evidence="3">The sequence shown here is derived from an EMBL/GenBank/DDBJ whole genome shotgun (WGS) entry which is preliminary data.</text>
</comment>
<proteinExistence type="inferred from homology"/>
<dbReference type="GO" id="GO:1990432">
    <property type="term" value="P:siRNA 3'-end processing"/>
    <property type="evidence" value="ECO:0007669"/>
    <property type="project" value="TreeGrafter"/>
</dbReference>
<dbReference type="SUPFAM" id="SSF53098">
    <property type="entry name" value="Ribonuclease H-like"/>
    <property type="match status" value="1"/>
</dbReference>
<name>A0AAN6SWF3_9PEZI</name>
<dbReference type="EMBL" id="MU854317">
    <property type="protein sequence ID" value="KAK4044601.1"/>
    <property type="molecule type" value="Genomic_DNA"/>
</dbReference>
<dbReference type="AlphaFoldDB" id="A0AAN6SWF3"/>
<feature type="region of interest" description="Disordered" evidence="2">
    <location>
        <begin position="429"/>
        <end position="449"/>
    </location>
</feature>
<dbReference type="InterPro" id="IPR006941">
    <property type="entry name" value="RNase_CAF1"/>
</dbReference>
<dbReference type="InterPro" id="IPR012337">
    <property type="entry name" value="RNaseH-like_sf"/>
</dbReference>
<dbReference type="PANTHER" id="PTHR15092:SF22">
    <property type="entry name" value="POLY(A)-SPECIFIC RIBONUCLEASE PNLDC1"/>
    <property type="match status" value="1"/>
</dbReference>
<dbReference type="GO" id="GO:0000289">
    <property type="term" value="P:nuclear-transcribed mRNA poly(A) tail shortening"/>
    <property type="evidence" value="ECO:0007669"/>
    <property type="project" value="TreeGrafter"/>
</dbReference>
<gene>
    <name evidence="3" type="ORF">C8A01DRAFT_42513</name>
</gene>
<organism evidence="3 4">
    <name type="scientific">Parachaetomium inaequale</name>
    <dbReference type="NCBI Taxonomy" id="2588326"/>
    <lineage>
        <taxon>Eukaryota</taxon>
        <taxon>Fungi</taxon>
        <taxon>Dikarya</taxon>
        <taxon>Ascomycota</taxon>
        <taxon>Pezizomycotina</taxon>
        <taxon>Sordariomycetes</taxon>
        <taxon>Sordariomycetidae</taxon>
        <taxon>Sordariales</taxon>
        <taxon>Chaetomiaceae</taxon>
        <taxon>Parachaetomium</taxon>
    </lineage>
</organism>
<dbReference type="InterPro" id="IPR051181">
    <property type="entry name" value="CAF1_poly(A)_ribonucleases"/>
</dbReference>
<dbReference type="InterPro" id="IPR036397">
    <property type="entry name" value="RNaseH_sf"/>
</dbReference>
<dbReference type="PANTHER" id="PTHR15092">
    <property type="entry name" value="POLY A -SPECIFIC RIBONUCLEASE/TARGET OF EGR1, MEMBER 1"/>
    <property type="match status" value="1"/>
</dbReference>
<evidence type="ECO:0000313" key="4">
    <source>
        <dbReference type="Proteomes" id="UP001303115"/>
    </source>
</evidence>
<sequence length="516" mass="57610">MDIDRFNFWQTLPGVLEAISLSEYVAFDLEMTGISGHSADKALQHTESTAYHHAAEAARTFQILQIGLTCLSYDCKQKGYRARTFTFHLTPEFVPPNTALAKLIDRKLVFSYRSFLFLKENNFSFEKTFAQGIPYLSRPEGALANKLYLSNSRHRNAAGAETRPGLYNDTRNAILTWIQTNPQLGDSILITSPHGPSHHLLPKHIQVIRQVVRTEFSNCFAVFRDNNTFAEVVRWDQGARQLWDGEYKRRHDSNTNPGFRYVIEALVGGSFAGDIDPELLVDARIQGANRKSITTQTRLNLQLFEDRIKQRRPILIGHNPFLDLCFLHETFLQPLPADAAAFRRETNQFFPRIVDTKYLSAQLGFRTSKNLEQLYRLVVGQGPSLPIIPETGFDARGGSAHGAGFDSWMTAAVFLGLSAKMAPRDTGGFRGVRQNGGEGKGVDAPGSSARGDDLFRELCPFAGSARASTGSRSGGIESKCDGEELIPQRDCEVWRRYGNKLRLGAAGVMDLARRES</sequence>
<dbReference type="GO" id="GO:1990431">
    <property type="term" value="P:priRNA 3'-end processing"/>
    <property type="evidence" value="ECO:0007669"/>
    <property type="project" value="TreeGrafter"/>
</dbReference>
<evidence type="ECO:0000256" key="1">
    <source>
        <dbReference type="ARBA" id="ARBA00008372"/>
    </source>
</evidence>
<feature type="compositionally biased region" description="Gly residues" evidence="2">
    <location>
        <begin position="429"/>
        <end position="439"/>
    </location>
</feature>